<proteinExistence type="predicted"/>
<dbReference type="Pfam" id="PF02036">
    <property type="entry name" value="SCP2"/>
    <property type="match status" value="1"/>
</dbReference>
<keyword evidence="3" id="KW-1185">Reference proteome</keyword>
<sequence>MFPQHGTPPPFTPVLLAGIAARPLSPRLLQPLVDRAFRRFHQTQPDLFDRLSQLSDPTYFIDPCDLPFAFILDADGAGANVEVTHEKTRPTAATIRGPLMSLLDLLEGRIDGDALFFSRTLTIEGDTEAVLALRNAVDGAEVNLIETILPSFGPLSRPLHGLAHAGGRLFERARRDLELLQSSLLASRHGGKTP</sequence>
<evidence type="ECO:0000313" key="2">
    <source>
        <dbReference type="EMBL" id="TCS62136.1"/>
    </source>
</evidence>
<dbReference type="EMBL" id="SLZW01000006">
    <property type="protein sequence ID" value="TCS62136.1"/>
    <property type="molecule type" value="Genomic_DNA"/>
</dbReference>
<gene>
    <name evidence="2" type="ORF">EDD55_10694</name>
</gene>
<evidence type="ECO:0000259" key="1">
    <source>
        <dbReference type="Pfam" id="PF02036"/>
    </source>
</evidence>
<comment type="caution">
    <text evidence="2">The sequence shown here is derived from an EMBL/GenBank/DDBJ whole genome shotgun (WGS) entry which is preliminary data.</text>
</comment>
<feature type="domain" description="SCP2" evidence="1">
    <location>
        <begin position="41"/>
        <end position="137"/>
    </location>
</feature>
<dbReference type="Proteomes" id="UP000295304">
    <property type="component" value="Unassembled WGS sequence"/>
</dbReference>
<dbReference type="SUPFAM" id="SSF55718">
    <property type="entry name" value="SCP-like"/>
    <property type="match status" value="1"/>
</dbReference>
<name>A0A4R3JAN8_9PROT</name>
<accession>A0A4R3JAN8</accession>
<evidence type="ECO:0000313" key="3">
    <source>
        <dbReference type="Proteomes" id="UP000295304"/>
    </source>
</evidence>
<dbReference type="OrthoDB" id="8479080at2"/>
<organism evidence="2 3">
    <name type="scientific">Varunaivibrio sulfuroxidans</name>
    <dbReference type="NCBI Taxonomy" id="1773489"/>
    <lineage>
        <taxon>Bacteria</taxon>
        <taxon>Pseudomonadati</taxon>
        <taxon>Pseudomonadota</taxon>
        <taxon>Alphaproteobacteria</taxon>
        <taxon>Rhodospirillales</taxon>
        <taxon>Magnetovibrionaceae</taxon>
        <taxon>Varunaivibrio</taxon>
    </lineage>
</organism>
<dbReference type="AlphaFoldDB" id="A0A4R3JAN8"/>
<reference evidence="2 3" key="1">
    <citation type="submission" date="2019-03" db="EMBL/GenBank/DDBJ databases">
        <title>Genomic Encyclopedia of Type Strains, Phase IV (KMG-IV): sequencing the most valuable type-strain genomes for metagenomic binning, comparative biology and taxonomic classification.</title>
        <authorList>
            <person name="Goeker M."/>
        </authorList>
    </citation>
    <scope>NUCLEOTIDE SEQUENCE [LARGE SCALE GENOMIC DNA]</scope>
    <source>
        <strain evidence="2 3">DSM 101688</strain>
    </source>
</reference>
<dbReference type="InterPro" id="IPR003033">
    <property type="entry name" value="SCP2_sterol-bd_dom"/>
</dbReference>
<protein>
    <submittedName>
        <fullName evidence="2">Putative lipid carrier protein YhbT</fullName>
    </submittedName>
</protein>
<dbReference type="RefSeq" id="WP_132939219.1">
    <property type="nucleotide sequence ID" value="NZ_CP119676.1"/>
</dbReference>
<dbReference type="InterPro" id="IPR036527">
    <property type="entry name" value="SCP2_sterol-bd_dom_sf"/>
</dbReference>